<evidence type="ECO:0000256" key="3">
    <source>
        <dbReference type="ARBA" id="ARBA00023015"/>
    </source>
</evidence>
<feature type="region of interest" description="Disordered" evidence="6">
    <location>
        <begin position="967"/>
        <end position="997"/>
    </location>
</feature>
<feature type="region of interest" description="Disordered" evidence="6">
    <location>
        <begin position="841"/>
        <end position="888"/>
    </location>
</feature>
<comment type="subcellular location">
    <subcellularLocation>
        <location evidence="1">Nucleus</location>
    </subcellularLocation>
</comment>
<feature type="compositionally biased region" description="Acidic residues" evidence="6">
    <location>
        <begin position="91"/>
        <end position="100"/>
    </location>
</feature>
<feature type="compositionally biased region" description="Polar residues" evidence="6">
    <location>
        <begin position="762"/>
        <end position="780"/>
    </location>
</feature>
<reference evidence="7" key="1">
    <citation type="journal article" date="2020" name="Fungal Divers.">
        <title>Resolving the Mortierellaceae phylogeny through synthesis of multi-gene phylogenetics and phylogenomics.</title>
        <authorList>
            <person name="Vandepol N."/>
            <person name="Liber J."/>
            <person name="Desiro A."/>
            <person name="Na H."/>
            <person name="Kennedy M."/>
            <person name="Barry K."/>
            <person name="Grigoriev I.V."/>
            <person name="Miller A.N."/>
            <person name="O'Donnell K."/>
            <person name="Stajich J.E."/>
            <person name="Bonito G."/>
        </authorList>
    </citation>
    <scope>NUCLEOTIDE SEQUENCE</scope>
    <source>
        <strain evidence="7">KOD948</strain>
    </source>
</reference>
<dbReference type="EMBL" id="JAAAJA010000046">
    <property type="protein sequence ID" value="KAG0264665.1"/>
    <property type="molecule type" value="Genomic_DNA"/>
</dbReference>
<dbReference type="GO" id="GO:0010468">
    <property type="term" value="P:regulation of gene expression"/>
    <property type="evidence" value="ECO:0007669"/>
    <property type="project" value="UniProtKB-ARBA"/>
</dbReference>
<keyword evidence="3" id="KW-0805">Transcription regulation</keyword>
<feature type="compositionally biased region" description="Polar residues" evidence="6">
    <location>
        <begin position="615"/>
        <end position="625"/>
    </location>
</feature>
<evidence type="ECO:0000256" key="5">
    <source>
        <dbReference type="ARBA" id="ARBA00023242"/>
    </source>
</evidence>
<evidence type="ECO:0000256" key="1">
    <source>
        <dbReference type="ARBA" id="ARBA00004123"/>
    </source>
</evidence>
<feature type="compositionally biased region" description="Polar residues" evidence="6">
    <location>
        <begin position="23"/>
        <end position="38"/>
    </location>
</feature>
<protein>
    <submittedName>
        <fullName evidence="7">Uncharacterized protein</fullName>
    </submittedName>
</protein>
<feature type="compositionally biased region" description="Polar residues" evidence="6">
    <location>
        <begin position="789"/>
        <end position="805"/>
    </location>
</feature>
<dbReference type="Pfam" id="PF08598">
    <property type="entry name" value="Sds3"/>
    <property type="match status" value="1"/>
</dbReference>
<feature type="compositionally biased region" description="Low complexity" evidence="6">
    <location>
        <begin position="47"/>
        <end position="68"/>
    </location>
</feature>
<feature type="compositionally biased region" description="Basic and acidic residues" evidence="6">
    <location>
        <begin position="511"/>
        <end position="524"/>
    </location>
</feature>
<feature type="compositionally biased region" description="Polar residues" evidence="6">
    <location>
        <begin position="985"/>
        <end position="997"/>
    </location>
</feature>
<feature type="region of interest" description="Disordered" evidence="6">
    <location>
        <begin position="756"/>
        <end position="806"/>
    </location>
</feature>
<keyword evidence="4" id="KW-0804">Transcription</keyword>
<gene>
    <name evidence="7" type="ORF">BG011_006372</name>
</gene>
<organism evidence="7 8">
    <name type="scientific">Mortierella polycephala</name>
    <dbReference type="NCBI Taxonomy" id="41804"/>
    <lineage>
        <taxon>Eukaryota</taxon>
        <taxon>Fungi</taxon>
        <taxon>Fungi incertae sedis</taxon>
        <taxon>Mucoromycota</taxon>
        <taxon>Mortierellomycotina</taxon>
        <taxon>Mortierellomycetes</taxon>
        <taxon>Mortierellales</taxon>
        <taxon>Mortierellaceae</taxon>
        <taxon>Mortierella</taxon>
    </lineage>
</organism>
<evidence type="ECO:0000313" key="8">
    <source>
        <dbReference type="Proteomes" id="UP000726737"/>
    </source>
</evidence>
<name>A0A9P6U904_9FUNG</name>
<dbReference type="OrthoDB" id="2442703at2759"/>
<accession>A0A9P6U904</accession>
<dbReference type="Proteomes" id="UP000726737">
    <property type="component" value="Unassembled WGS sequence"/>
</dbReference>
<keyword evidence="5" id="KW-0539">Nucleus</keyword>
<evidence type="ECO:0000256" key="4">
    <source>
        <dbReference type="ARBA" id="ARBA00023163"/>
    </source>
</evidence>
<feature type="compositionally biased region" description="Polar residues" evidence="6">
    <location>
        <begin position="847"/>
        <end position="864"/>
    </location>
</feature>
<dbReference type="SMART" id="SM01401">
    <property type="entry name" value="Sds3"/>
    <property type="match status" value="1"/>
</dbReference>
<keyword evidence="2" id="KW-0678">Repressor</keyword>
<dbReference type="InterPro" id="IPR013907">
    <property type="entry name" value="Sds3"/>
</dbReference>
<feature type="region of interest" description="Disordered" evidence="6">
    <location>
        <begin position="485"/>
        <end position="626"/>
    </location>
</feature>
<feature type="compositionally biased region" description="Basic and acidic residues" evidence="6">
    <location>
        <begin position="101"/>
        <end position="124"/>
    </location>
</feature>
<feature type="compositionally biased region" description="Basic and acidic residues" evidence="6">
    <location>
        <begin position="73"/>
        <end position="83"/>
    </location>
</feature>
<evidence type="ECO:0000256" key="2">
    <source>
        <dbReference type="ARBA" id="ARBA00022491"/>
    </source>
</evidence>
<feature type="region of interest" description="Disordered" evidence="6">
    <location>
        <begin position="1"/>
        <end position="138"/>
    </location>
</feature>
<feature type="region of interest" description="Disordered" evidence="6">
    <location>
        <begin position="647"/>
        <end position="669"/>
    </location>
</feature>
<dbReference type="AlphaFoldDB" id="A0A9P6U904"/>
<evidence type="ECO:0000256" key="6">
    <source>
        <dbReference type="SAM" id="MobiDB-lite"/>
    </source>
</evidence>
<comment type="caution">
    <text evidence="7">The sequence shown here is derived from an EMBL/GenBank/DDBJ whole genome shotgun (WGS) entry which is preliminary data.</text>
</comment>
<keyword evidence="8" id="KW-1185">Reference proteome</keyword>
<sequence>MDVDMDPEVSASRPMSRDRRFGTQRQSMRRSVSATSKSRVPALKHTNNSNNTSNSSNNDNGSGGSSSSAEQSKTPEHNRDRVESNSVSEDRDVEDASSESDGEKGDAESDDDHQTHGSGKEKVSRATKTPPKRRLRSSRLIPNVVAHLATDDILAEYTEEQQELRANISAAEALTRLFRKGIEGSESLHPDMVEEQDYELIRHAFGEIEDLSLNLTGALPTEDESSVEDDELTKDLKREHRSAKTSLYKISTEYKEMQASMVVQMFKDLDVEEAQIKAGTHPGLLAELKAIEERRRARISVVKAQKDYLQRMWENNFQASRKAANDQYRVGQVTARRTIIDLVQNRMNRIKQEMTQSNRAEAKSLAKRRALARALSYRQTTLTTGYNSCGDSCSSYDSYSSSGSECSDCEICQPKRRTRATQLTSPKGLSCKEVEVDLAFLFPEPTSRTFRHRPGDPSGIYNYYGQEFEDPSRRRGMCRNQQHLIDQLNEEKKRKRRVLDREIQHSMGHKQQTEDDRDDPRNDMNADMDLDFDASEREGGATSRSHSPIRLRSSGRTSARSSKAPADRQPRFLPGFGPNGMRNNDPVMEPTNSTPRPIRYPISDSQGRLSDPRRTGTSSDTYTSVTRDDIRPYSLIERESARILGVRPSQDSLYHHRNGHSSGTGQDLSHHLVQDRLRLQERQDHASGPYYGPDRPPPRMPSPRQSYLASYPTDPRAHPNYIKPPRKRPPPPPEPADCYNPRGRPLKSARVIPWAGPVPNSRMGSASNAAYPGSPSTTPDMSPRLQERVSYSSASGQSSRMTGTGTPPGGYLNEAVRFGHESPFYLNPNSSRSGLYIERQARGHSPARSSIQRTLGSPSLSTASRPAFHSSSRHPESRSMPASPELSRRAMMSPPIPAQKSTIGPASLKGTTSTTATLIDLSSPQSSPLLEPRKPVPYTADAAVVSVPKTRSNGVGSIVDQIRVHSPTRIDVDLTEESTDDPQPMATNGAATQQSQN</sequence>
<feature type="region of interest" description="Disordered" evidence="6">
    <location>
        <begin position="682"/>
        <end position="744"/>
    </location>
</feature>
<proteinExistence type="predicted"/>
<dbReference type="GO" id="GO:0005654">
    <property type="term" value="C:nucleoplasm"/>
    <property type="evidence" value="ECO:0007669"/>
    <property type="project" value="UniProtKB-ARBA"/>
</dbReference>
<evidence type="ECO:0000313" key="7">
    <source>
        <dbReference type="EMBL" id="KAG0264665.1"/>
    </source>
</evidence>